<keyword evidence="2" id="KW-0677">Repeat</keyword>
<feature type="domain" description="Myb-like" evidence="8">
    <location>
        <begin position="62"/>
        <end position="112"/>
    </location>
</feature>
<feature type="region of interest" description="Disordered" evidence="7">
    <location>
        <begin position="114"/>
        <end position="146"/>
    </location>
</feature>
<dbReference type="Proteomes" id="UP000685013">
    <property type="component" value="Chromosome 8"/>
</dbReference>
<keyword evidence="5" id="KW-0804">Transcription</keyword>
<keyword evidence="6" id="KW-0539">Nucleus</keyword>
<dbReference type="Pfam" id="PF00249">
    <property type="entry name" value="Myb_DNA-binding"/>
    <property type="match status" value="2"/>
</dbReference>
<feature type="compositionally biased region" description="Low complexity" evidence="7">
    <location>
        <begin position="137"/>
        <end position="146"/>
    </location>
</feature>
<evidence type="ECO:0000256" key="7">
    <source>
        <dbReference type="SAM" id="MobiDB-lite"/>
    </source>
</evidence>
<dbReference type="SMART" id="SM00717">
    <property type="entry name" value="SANT"/>
    <property type="match status" value="2"/>
</dbReference>
<dbReference type="InterPro" id="IPR015495">
    <property type="entry name" value="Myb_TF_plants"/>
</dbReference>
<dbReference type="InterPro" id="IPR017930">
    <property type="entry name" value="Myb_dom"/>
</dbReference>
<organism evidence="10 11">
    <name type="scientific">Cucurbita argyrosperma subsp. sororia</name>
    <dbReference type="NCBI Taxonomy" id="37648"/>
    <lineage>
        <taxon>Eukaryota</taxon>
        <taxon>Viridiplantae</taxon>
        <taxon>Streptophyta</taxon>
        <taxon>Embryophyta</taxon>
        <taxon>Tracheophyta</taxon>
        <taxon>Spermatophyta</taxon>
        <taxon>Magnoliopsida</taxon>
        <taxon>eudicotyledons</taxon>
        <taxon>Gunneridae</taxon>
        <taxon>Pentapetalae</taxon>
        <taxon>rosids</taxon>
        <taxon>fabids</taxon>
        <taxon>Cucurbitales</taxon>
        <taxon>Cucurbitaceae</taxon>
        <taxon>Cucurbiteae</taxon>
        <taxon>Cucurbita</taxon>
    </lineage>
</organism>
<evidence type="ECO:0000313" key="11">
    <source>
        <dbReference type="Proteomes" id="UP000685013"/>
    </source>
</evidence>
<dbReference type="PANTHER" id="PTHR10641">
    <property type="entry name" value="MYB FAMILY TRANSCRIPTION FACTOR"/>
    <property type="match status" value="1"/>
</dbReference>
<reference evidence="10 11" key="1">
    <citation type="journal article" date="2021" name="Hortic Res">
        <title>The domestication of Cucurbita argyrosperma as revealed by the genome of its wild relative.</title>
        <authorList>
            <person name="Barrera-Redondo J."/>
            <person name="Sanchez-de la Vega G."/>
            <person name="Aguirre-Liguori J.A."/>
            <person name="Castellanos-Morales G."/>
            <person name="Gutierrez-Guerrero Y.T."/>
            <person name="Aguirre-Dugua X."/>
            <person name="Aguirre-Planter E."/>
            <person name="Tenaillon M.I."/>
            <person name="Lira-Saade R."/>
            <person name="Eguiarte L.E."/>
        </authorList>
    </citation>
    <scope>NUCLEOTIDE SEQUENCE [LARGE SCALE GENOMIC DNA]</scope>
    <source>
        <strain evidence="10">JBR-2021</strain>
    </source>
</reference>
<evidence type="ECO:0000256" key="1">
    <source>
        <dbReference type="ARBA" id="ARBA00004123"/>
    </source>
</evidence>
<gene>
    <name evidence="10" type="primary">MYB15</name>
    <name evidence="10" type="ORF">SDJN03_13313</name>
</gene>
<comment type="caution">
    <text evidence="10">The sequence shown here is derived from an EMBL/GenBank/DDBJ whole genome shotgun (WGS) entry which is preliminary data.</text>
</comment>
<evidence type="ECO:0000256" key="2">
    <source>
        <dbReference type="ARBA" id="ARBA00022737"/>
    </source>
</evidence>
<evidence type="ECO:0000259" key="9">
    <source>
        <dbReference type="PROSITE" id="PS51294"/>
    </source>
</evidence>
<feature type="compositionally biased region" description="Basic residues" evidence="7">
    <location>
        <begin position="127"/>
        <end position="136"/>
    </location>
</feature>
<evidence type="ECO:0000313" key="10">
    <source>
        <dbReference type="EMBL" id="KAG6593837.1"/>
    </source>
</evidence>
<dbReference type="GO" id="GO:0005634">
    <property type="term" value="C:nucleus"/>
    <property type="evidence" value="ECO:0007669"/>
    <property type="project" value="UniProtKB-SubCell"/>
</dbReference>
<dbReference type="GO" id="GO:0003677">
    <property type="term" value="F:DNA binding"/>
    <property type="evidence" value="ECO:0007669"/>
    <property type="project" value="UniProtKB-KW"/>
</dbReference>
<feature type="domain" description="HTH myb-type" evidence="9">
    <location>
        <begin position="9"/>
        <end position="61"/>
    </location>
</feature>
<dbReference type="CDD" id="cd00167">
    <property type="entry name" value="SANT"/>
    <property type="match status" value="2"/>
</dbReference>
<dbReference type="InterPro" id="IPR001005">
    <property type="entry name" value="SANT/Myb"/>
</dbReference>
<keyword evidence="11" id="KW-1185">Reference proteome</keyword>
<keyword evidence="3" id="KW-0805">Transcription regulation</keyword>
<dbReference type="EMBL" id="JAGKQH010000008">
    <property type="protein sequence ID" value="KAG6593837.1"/>
    <property type="molecule type" value="Genomic_DNA"/>
</dbReference>
<evidence type="ECO:0000256" key="3">
    <source>
        <dbReference type="ARBA" id="ARBA00023015"/>
    </source>
</evidence>
<dbReference type="PANTHER" id="PTHR10641:SF1406">
    <property type="entry name" value="TRANSCRIPTION FACTOR MYB15"/>
    <property type="match status" value="1"/>
</dbReference>
<feature type="non-terminal residue" evidence="10">
    <location>
        <position position="1"/>
    </location>
</feature>
<dbReference type="PROSITE" id="PS50090">
    <property type="entry name" value="MYB_LIKE"/>
    <property type="match status" value="2"/>
</dbReference>
<proteinExistence type="predicted"/>
<evidence type="ECO:0000259" key="8">
    <source>
        <dbReference type="PROSITE" id="PS50090"/>
    </source>
</evidence>
<protein>
    <submittedName>
        <fullName evidence="10">Transcription factor MYB15</fullName>
    </submittedName>
</protein>
<dbReference type="AlphaFoldDB" id="A0AAV6N824"/>
<dbReference type="FunFam" id="1.10.10.60:FF:000316">
    <property type="entry name" value="Transcription factor MYB15"/>
    <property type="match status" value="1"/>
</dbReference>
<evidence type="ECO:0000256" key="4">
    <source>
        <dbReference type="ARBA" id="ARBA00023125"/>
    </source>
</evidence>
<dbReference type="PROSITE" id="PS51294">
    <property type="entry name" value="HTH_MYB"/>
    <property type="match status" value="2"/>
</dbReference>
<evidence type="ECO:0000256" key="5">
    <source>
        <dbReference type="ARBA" id="ARBA00023163"/>
    </source>
</evidence>
<accession>A0AAV6N824</accession>
<feature type="domain" description="HTH myb-type" evidence="9">
    <location>
        <begin position="62"/>
        <end position="116"/>
    </location>
</feature>
<dbReference type="FunFam" id="1.10.10.60:FF:000001">
    <property type="entry name" value="MYB-related transcription factor"/>
    <property type="match status" value="1"/>
</dbReference>
<comment type="subcellular location">
    <subcellularLocation>
        <location evidence="1">Nucleus</location>
    </subcellularLocation>
</comment>
<name>A0AAV6N824_9ROSI</name>
<evidence type="ECO:0000256" key="6">
    <source>
        <dbReference type="ARBA" id="ARBA00023242"/>
    </source>
</evidence>
<sequence length="251" mass="28457">MGRAPCCEKMGLKRGPWSPEEDRILTNFVQDHGHSNWRALPKQAGLLRCGKSCRLRWTNYLRPDIKRGNFTKEEEDVIINLHELLGNRWSTIAAKLPGRTDNEIKNVWHTHLKKRLQKPIKTTPPKSKNKTKKQTKSKSSSNYSSPMAITNQTHLPICSSSMSPSQQSSTSEICSSLTTDASMAEHEYYSYTADDTAAPPLIDESFWSDAAENYNPNSDSSSSYYNEENKDMEFWYNVFVKAGGIPGLPEF</sequence>
<feature type="domain" description="Myb-like" evidence="8">
    <location>
        <begin position="9"/>
        <end position="61"/>
    </location>
</feature>
<keyword evidence="4" id="KW-0238">DNA-binding</keyword>